<evidence type="ECO:0000256" key="1">
    <source>
        <dbReference type="SAM" id="Phobius"/>
    </source>
</evidence>
<comment type="caution">
    <text evidence="2">The sequence shown here is derived from an EMBL/GenBank/DDBJ whole genome shotgun (WGS) entry which is preliminary data.</text>
</comment>
<dbReference type="RefSeq" id="WP_209468154.1">
    <property type="nucleotide sequence ID" value="NZ_JAGGLG010000045.1"/>
</dbReference>
<gene>
    <name evidence="2" type="ORF">J2Z79_003505</name>
</gene>
<evidence type="ECO:0000313" key="3">
    <source>
        <dbReference type="Proteomes" id="UP001519289"/>
    </source>
</evidence>
<organism evidence="2 3">
    <name type="scientific">Symbiobacterium terraclitae</name>
    <dbReference type="NCBI Taxonomy" id="557451"/>
    <lineage>
        <taxon>Bacteria</taxon>
        <taxon>Bacillati</taxon>
        <taxon>Bacillota</taxon>
        <taxon>Clostridia</taxon>
        <taxon>Eubacteriales</taxon>
        <taxon>Symbiobacteriaceae</taxon>
        <taxon>Symbiobacterium</taxon>
    </lineage>
</organism>
<name>A0ABS4JX18_9FIRM</name>
<dbReference type="Proteomes" id="UP001519289">
    <property type="component" value="Unassembled WGS sequence"/>
</dbReference>
<feature type="transmembrane region" description="Helical" evidence="1">
    <location>
        <begin position="43"/>
        <end position="67"/>
    </location>
</feature>
<reference evidence="2 3" key="1">
    <citation type="submission" date="2021-03" db="EMBL/GenBank/DDBJ databases">
        <title>Genomic Encyclopedia of Type Strains, Phase IV (KMG-IV): sequencing the most valuable type-strain genomes for metagenomic binning, comparative biology and taxonomic classification.</title>
        <authorList>
            <person name="Goeker M."/>
        </authorList>
    </citation>
    <scope>NUCLEOTIDE SEQUENCE [LARGE SCALE GENOMIC DNA]</scope>
    <source>
        <strain evidence="2 3">DSM 27138</strain>
    </source>
</reference>
<keyword evidence="1" id="KW-0472">Membrane</keyword>
<proteinExistence type="predicted"/>
<dbReference type="EMBL" id="JAGGLG010000045">
    <property type="protein sequence ID" value="MBP2020051.1"/>
    <property type="molecule type" value="Genomic_DNA"/>
</dbReference>
<evidence type="ECO:0000313" key="2">
    <source>
        <dbReference type="EMBL" id="MBP2020051.1"/>
    </source>
</evidence>
<keyword evidence="1" id="KW-1133">Transmembrane helix</keyword>
<accession>A0ABS4JX18</accession>
<protein>
    <recommendedName>
        <fullName evidence="4">DUF4367 domain-containing protein</fullName>
    </recommendedName>
</protein>
<evidence type="ECO:0008006" key="4">
    <source>
        <dbReference type="Google" id="ProtNLM"/>
    </source>
</evidence>
<keyword evidence="1" id="KW-0812">Transmembrane</keyword>
<sequence>MHEQEVRAVLSAHAGQEAPPNLLPVILKQVQRRRARSRWLRRTALALVCAFAFLTFVPGGGTAVATVRQIQPTLYLRTNLAEAQQVARSPLVLPPSVPGYFGEIPIGPDAPAVVGRWLSYETVAVSITDDPEGTGVMYFDLRRSTDLNGEMPLADHPDRTTQEVMVGEYPGVVVLHAGHPLLVWWKTDTHQYRLTVGGADTVAELVRIAETIR</sequence>
<keyword evidence="3" id="KW-1185">Reference proteome</keyword>